<feature type="compositionally biased region" description="Low complexity" evidence="1">
    <location>
        <begin position="122"/>
        <end position="141"/>
    </location>
</feature>
<evidence type="ECO:0000256" key="1">
    <source>
        <dbReference type="SAM" id="MobiDB-lite"/>
    </source>
</evidence>
<evidence type="ECO:0000313" key="4">
    <source>
        <dbReference type="Proteomes" id="UP001501442"/>
    </source>
</evidence>
<organism evidence="3 4">
    <name type="scientific">Actinoallomurus vinaceus</name>
    <dbReference type="NCBI Taxonomy" id="1080074"/>
    <lineage>
        <taxon>Bacteria</taxon>
        <taxon>Bacillati</taxon>
        <taxon>Actinomycetota</taxon>
        <taxon>Actinomycetes</taxon>
        <taxon>Streptosporangiales</taxon>
        <taxon>Thermomonosporaceae</taxon>
        <taxon>Actinoallomurus</taxon>
    </lineage>
</organism>
<sequence length="177" mass="18992">MLKMKSASLGLVASAVAGVLLTGSPANAQPDLAGYWHHHSSHRFYHSHRHIALNHNRPRIFIRIFIYNRNNNIAIARNGQAQAQRERQRQFERQRQRQEFEDPGAAMSRPGAPGTSSAPVKTSSAPSTTQATPTTQVARPQVAGGPSAVREQAPGTAPLRQSASADEASGAGSSQTP</sequence>
<dbReference type="Proteomes" id="UP001501442">
    <property type="component" value="Unassembled WGS sequence"/>
</dbReference>
<feature type="chain" id="PRO_5046887368" evidence="2">
    <location>
        <begin position="29"/>
        <end position="177"/>
    </location>
</feature>
<dbReference type="EMBL" id="BAABHK010000016">
    <property type="protein sequence ID" value="GAA4636015.1"/>
    <property type="molecule type" value="Genomic_DNA"/>
</dbReference>
<feature type="compositionally biased region" description="Low complexity" evidence="1">
    <location>
        <begin position="162"/>
        <end position="177"/>
    </location>
</feature>
<reference evidence="4" key="1">
    <citation type="journal article" date="2019" name="Int. J. Syst. Evol. Microbiol.">
        <title>The Global Catalogue of Microorganisms (GCM) 10K type strain sequencing project: providing services to taxonomists for standard genome sequencing and annotation.</title>
        <authorList>
            <consortium name="The Broad Institute Genomics Platform"/>
            <consortium name="The Broad Institute Genome Sequencing Center for Infectious Disease"/>
            <person name="Wu L."/>
            <person name="Ma J."/>
        </authorList>
    </citation>
    <scope>NUCLEOTIDE SEQUENCE [LARGE SCALE GENOMIC DNA]</scope>
    <source>
        <strain evidence="4">JCM 17939</strain>
    </source>
</reference>
<comment type="caution">
    <text evidence="3">The sequence shown here is derived from an EMBL/GenBank/DDBJ whole genome shotgun (WGS) entry which is preliminary data.</text>
</comment>
<evidence type="ECO:0000256" key="2">
    <source>
        <dbReference type="SAM" id="SignalP"/>
    </source>
</evidence>
<keyword evidence="4" id="KW-1185">Reference proteome</keyword>
<evidence type="ECO:0000313" key="3">
    <source>
        <dbReference type="EMBL" id="GAA4636015.1"/>
    </source>
</evidence>
<name>A0ABP8UNJ0_9ACTN</name>
<gene>
    <name evidence="3" type="ORF">GCM10023196_084010</name>
</gene>
<accession>A0ABP8UNJ0</accession>
<feature type="signal peptide" evidence="2">
    <location>
        <begin position="1"/>
        <end position="28"/>
    </location>
</feature>
<proteinExistence type="predicted"/>
<feature type="compositionally biased region" description="Basic and acidic residues" evidence="1">
    <location>
        <begin position="84"/>
        <end position="100"/>
    </location>
</feature>
<dbReference type="RefSeq" id="WP_345438994.1">
    <property type="nucleotide sequence ID" value="NZ_BAABHK010000016.1"/>
</dbReference>
<keyword evidence="2" id="KW-0732">Signal</keyword>
<feature type="region of interest" description="Disordered" evidence="1">
    <location>
        <begin position="78"/>
        <end position="177"/>
    </location>
</feature>
<protein>
    <submittedName>
        <fullName evidence="3">Uncharacterized protein</fullName>
    </submittedName>
</protein>